<accession>A0ACC0LR05</accession>
<organism evidence="1 2">
    <name type="scientific">Rhododendron molle</name>
    <name type="common">Chinese azalea</name>
    <name type="synonym">Azalea mollis</name>
    <dbReference type="NCBI Taxonomy" id="49168"/>
    <lineage>
        <taxon>Eukaryota</taxon>
        <taxon>Viridiplantae</taxon>
        <taxon>Streptophyta</taxon>
        <taxon>Embryophyta</taxon>
        <taxon>Tracheophyta</taxon>
        <taxon>Spermatophyta</taxon>
        <taxon>Magnoliopsida</taxon>
        <taxon>eudicotyledons</taxon>
        <taxon>Gunneridae</taxon>
        <taxon>Pentapetalae</taxon>
        <taxon>asterids</taxon>
        <taxon>Ericales</taxon>
        <taxon>Ericaceae</taxon>
        <taxon>Ericoideae</taxon>
        <taxon>Rhodoreae</taxon>
        <taxon>Rhododendron</taxon>
    </lineage>
</organism>
<reference evidence="1" key="1">
    <citation type="submission" date="2022-02" db="EMBL/GenBank/DDBJ databases">
        <title>Plant Genome Project.</title>
        <authorList>
            <person name="Zhang R.-G."/>
        </authorList>
    </citation>
    <scope>NUCLEOTIDE SEQUENCE</scope>
    <source>
        <strain evidence="1">AT1</strain>
    </source>
</reference>
<protein>
    <submittedName>
        <fullName evidence="1">Uncharacterized protein</fullName>
    </submittedName>
</protein>
<sequence>MPKEVVVDILSRLPTKCLIRFSSVSKLWNSLITSPNFINSNLNQSLKNPIYSFDNLPLVIVRQCIGSIASFPPEEHYELFTDTGEEGNTIDGYPEIPFPLKSRHFRFYYLVGYVKGLFCFFEPDNCFLWNPSIRKSISFPEPGITQKTLGSFSDYLGFGFDSQSNDYKVVGLVFLRGTIPSELVEAPLVEVYSLNAGLWKIKTGAGDSFPLGFRPKFRERPTACLEGALHFAAKNGLNWRARLIVLFDLRNEVFKTTSLPADLGNVRTGIRTMVFRGLLSLLCHNHCDPANRFCSIWIIMKEYGIVDSWDKYVKVDLTGGIQRVVGIRKKWSYSIGGRRNTAFGAFFI</sequence>
<comment type="caution">
    <text evidence="1">The sequence shown here is derived from an EMBL/GenBank/DDBJ whole genome shotgun (WGS) entry which is preliminary data.</text>
</comment>
<evidence type="ECO:0000313" key="1">
    <source>
        <dbReference type="EMBL" id="KAI8531059.1"/>
    </source>
</evidence>
<evidence type="ECO:0000313" key="2">
    <source>
        <dbReference type="Proteomes" id="UP001062846"/>
    </source>
</evidence>
<keyword evidence="2" id="KW-1185">Reference proteome</keyword>
<dbReference type="EMBL" id="CM046398">
    <property type="protein sequence ID" value="KAI8531059.1"/>
    <property type="molecule type" value="Genomic_DNA"/>
</dbReference>
<gene>
    <name evidence="1" type="ORF">RHMOL_Rhmol11G0108000</name>
</gene>
<proteinExistence type="predicted"/>
<name>A0ACC0LR05_RHOML</name>
<dbReference type="Proteomes" id="UP001062846">
    <property type="component" value="Chromosome 11"/>
</dbReference>